<feature type="transmembrane region" description="Helical" evidence="6">
    <location>
        <begin position="86"/>
        <end position="116"/>
    </location>
</feature>
<gene>
    <name evidence="8" type="ORF">H8709_08935</name>
</gene>
<feature type="domain" description="VTT" evidence="7">
    <location>
        <begin position="79"/>
        <end position="197"/>
    </location>
</feature>
<comment type="similarity">
    <text evidence="6">Belongs to the TVP38/TMEM64 family.</text>
</comment>
<organism evidence="8 9">
    <name type="scientific">Zongyangia hominis</name>
    <dbReference type="NCBI Taxonomy" id="2763677"/>
    <lineage>
        <taxon>Bacteria</taxon>
        <taxon>Bacillati</taxon>
        <taxon>Bacillota</taxon>
        <taxon>Clostridia</taxon>
        <taxon>Eubacteriales</taxon>
        <taxon>Oscillospiraceae</taxon>
        <taxon>Zongyangia</taxon>
    </lineage>
</organism>
<feature type="transmembrane region" description="Helical" evidence="6">
    <location>
        <begin position="204"/>
        <end position="224"/>
    </location>
</feature>
<dbReference type="RefSeq" id="WP_262398045.1">
    <property type="nucleotide sequence ID" value="NZ_JACRTC010000006.1"/>
</dbReference>
<keyword evidence="5 6" id="KW-0472">Membrane</keyword>
<keyword evidence="2 6" id="KW-1003">Cell membrane</keyword>
<keyword evidence="9" id="KW-1185">Reference proteome</keyword>
<keyword evidence="3 6" id="KW-0812">Transmembrane</keyword>
<comment type="caution">
    <text evidence="8">The sequence shown here is derived from an EMBL/GenBank/DDBJ whole genome shotgun (WGS) entry which is preliminary data.</text>
</comment>
<dbReference type="AlphaFoldDB" id="A0A926EF60"/>
<evidence type="ECO:0000313" key="8">
    <source>
        <dbReference type="EMBL" id="MBC8570951.1"/>
    </source>
</evidence>
<name>A0A926EF60_9FIRM</name>
<evidence type="ECO:0000259" key="7">
    <source>
        <dbReference type="Pfam" id="PF09335"/>
    </source>
</evidence>
<dbReference type="GO" id="GO:0005886">
    <property type="term" value="C:plasma membrane"/>
    <property type="evidence" value="ECO:0007669"/>
    <property type="project" value="UniProtKB-SubCell"/>
</dbReference>
<accession>A0A926EF60</accession>
<proteinExistence type="inferred from homology"/>
<evidence type="ECO:0000256" key="1">
    <source>
        <dbReference type="ARBA" id="ARBA00004651"/>
    </source>
</evidence>
<dbReference type="EMBL" id="JACRTC010000006">
    <property type="protein sequence ID" value="MBC8570951.1"/>
    <property type="molecule type" value="Genomic_DNA"/>
</dbReference>
<evidence type="ECO:0000256" key="4">
    <source>
        <dbReference type="ARBA" id="ARBA00022989"/>
    </source>
</evidence>
<keyword evidence="4 6" id="KW-1133">Transmembrane helix</keyword>
<evidence type="ECO:0000256" key="6">
    <source>
        <dbReference type="RuleBase" id="RU366058"/>
    </source>
</evidence>
<dbReference type="InterPro" id="IPR015414">
    <property type="entry name" value="TMEM64"/>
</dbReference>
<feature type="transmembrane region" description="Helical" evidence="6">
    <location>
        <begin position="18"/>
        <end position="39"/>
    </location>
</feature>
<dbReference type="InterPro" id="IPR032816">
    <property type="entry name" value="VTT_dom"/>
</dbReference>
<feature type="transmembrane region" description="Helical" evidence="6">
    <location>
        <begin position="59"/>
        <end position="79"/>
    </location>
</feature>
<evidence type="ECO:0000256" key="2">
    <source>
        <dbReference type="ARBA" id="ARBA00022475"/>
    </source>
</evidence>
<evidence type="ECO:0000313" key="9">
    <source>
        <dbReference type="Proteomes" id="UP000660861"/>
    </source>
</evidence>
<dbReference type="PANTHER" id="PTHR12677">
    <property type="entry name" value="GOLGI APPARATUS MEMBRANE PROTEIN TVP38-RELATED"/>
    <property type="match status" value="1"/>
</dbReference>
<dbReference type="PANTHER" id="PTHR12677:SF59">
    <property type="entry name" value="GOLGI APPARATUS MEMBRANE PROTEIN TVP38-RELATED"/>
    <property type="match status" value="1"/>
</dbReference>
<reference evidence="8" key="1">
    <citation type="submission" date="2020-08" db="EMBL/GenBank/DDBJ databases">
        <title>Genome public.</title>
        <authorList>
            <person name="Liu C."/>
            <person name="Sun Q."/>
        </authorList>
    </citation>
    <scope>NUCLEOTIDE SEQUENCE</scope>
    <source>
        <strain evidence="8">NSJ-54</strain>
    </source>
</reference>
<dbReference type="Proteomes" id="UP000660861">
    <property type="component" value="Unassembled WGS sequence"/>
</dbReference>
<comment type="subcellular location">
    <subcellularLocation>
        <location evidence="1 6">Cell membrane</location>
        <topology evidence="1 6">Multi-pass membrane protein</topology>
    </subcellularLocation>
</comment>
<dbReference type="Pfam" id="PF09335">
    <property type="entry name" value="VTT_dom"/>
    <property type="match status" value="1"/>
</dbReference>
<evidence type="ECO:0000256" key="5">
    <source>
        <dbReference type="ARBA" id="ARBA00023136"/>
    </source>
</evidence>
<feature type="transmembrane region" description="Helical" evidence="6">
    <location>
        <begin position="162"/>
        <end position="184"/>
    </location>
</feature>
<sequence>MTNETTGKKERKLTPGQIVALVLVVLVLVGVTVAAFPFISSLTKPENLESFKNTLRSFGAGGFFIILGLQVLQVVVAVLPGEPIELLAGAMFGTWGGLFTCYLGLLIGTGGIFLAVKKFGYPLLTKFVSEEQLKSYKFLNNTTRLETLIFLLFFIPGTPKDVLTYVAGITPISLGRFLFLSLFARIPSVISSTFVGSSFIEGNVLTSVLVFAGVGVVGIAGILIHKHFIAKLQKEE</sequence>
<evidence type="ECO:0000256" key="3">
    <source>
        <dbReference type="ARBA" id="ARBA00022692"/>
    </source>
</evidence>
<protein>
    <recommendedName>
        <fullName evidence="6">TVP38/TMEM64 family membrane protein</fullName>
    </recommendedName>
</protein>